<organism evidence="2 3">
    <name type="scientific">Ditylenchus dipsaci</name>
    <dbReference type="NCBI Taxonomy" id="166011"/>
    <lineage>
        <taxon>Eukaryota</taxon>
        <taxon>Metazoa</taxon>
        <taxon>Ecdysozoa</taxon>
        <taxon>Nematoda</taxon>
        <taxon>Chromadorea</taxon>
        <taxon>Rhabditida</taxon>
        <taxon>Tylenchina</taxon>
        <taxon>Tylenchomorpha</taxon>
        <taxon>Sphaerularioidea</taxon>
        <taxon>Anguinidae</taxon>
        <taxon>Anguininae</taxon>
        <taxon>Ditylenchus</taxon>
    </lineage>
</organism>
<accession>A0A915ELR8</accession>
<evidence type="ECO:0000256" key="1">
    <source>
        <dbReference type="SAM" id="Phobius"/>
    </source>
</evidence>
<keyword evidence="1" id="KW-0472">Membrane</keyword>
<feature type="transmembrane region" description="Helical" evidence="1">
    <location>
        <begin position="12"/>
        <end position="33"/>
    </location>
</feature>
<keyword evidence="1" id="KW-1133">Transmembrane helix</keyword>
<dbReference type="Proteomes" id="UP000887574">
    <property type="component" value="Unplaced"/>
</dbReference>
<protein>
    <submittedName>
        <fullName evidence="3">Auto-transporter adhesin head GIN domain-containing protein</fullName>
    </submittedName>
</protein>
<reference evidence="3" key="1">
    <citation type="submission" date="2022-11" db="UniProtKB">
        <authorList>
            <consortium name="WormBaseParasite"/>
        </authorList>
    </citation>
    <scope>IDENTIFICATION</scope>
</reference>
<dbReference type="WBParaSite" id="jg7658">
    <property type="protein sequence ID" value="jg7658"/>
    <property type="gene ID" value="jg7658"/>
</dbReference>
<keyword evidence="2" id="KW-1185">Reference proteome</keyword>
<proteinExistence type="predicted"/>
<name>A0A915ELR8_9BILA</name>
<keyword evidence="1" id="KW-0812">Transmembrane</keyword>
<evidence type="ECO:0000313" key="2">
    <source>
        <dbReference type="Proteomes" id="UP000887574"/>
    </source>
</evidence>
<evidence type="ECO:0000313" key="3">
    <source>
        <dbReference type="WBParaSite" id="jg7658"/>
    </source>
</evidence>
<dbReference type="AlphaFoldDB" id="A0A915ELR8"/>
<sequence>MSISVIDFNSRWSTLLFLVIIWLNLVLIGGMLMKRAAAGWELSWRNVGRWRRQALFNEHVVVHSMDSNISISKQLMVLSSQSRIELRETHLNSTVWSNTSLLAFDGTSQESVALRTTNTTITELRLNTAHLQAVANGLELNTTTERDGSGQSRLNLALVGNVNVSMTDDSLANPVVLEASQGTMVGGFAQTWENSNVTSTKLSIASVPDQTSNTRQLSVAVVSPHTKCNYGWRVLR</sequence>